<dbReference type="SUPFAM" id="SSF52540">
    <property type="entry name" value="P-loop containing nucleoside triphosphate hydrolases"/>
    <property type="match status" value="1"/>
</dbReference>
<dbReference type="InterPro" id="IPR015854">
    <property type="entry name" value="ABC_transpr_LolD-like"/>
</dbReference>
<accession>A0ABM9CMW0</accession>
<dbReference type="GO" id="GO:0005524">
    <property type="term" value="F:ATP binding"/>
    <property type="evidence" value="ECO:0007669"/>
    <property type="project" value="UniProtKB-KW"/>
</dbReference>
<dbReference type="PANTHER" id="PTHR24220:SF674">
    <property type="entry name" value="BACITRACIN EXPORT ATP-BINDING PROTEIN BCEA"/>
    <property type="match status" value="1"/>
</dbReference>
<evidence type="ECO:0000256" key="2">
    <source>
        <dbReference type="ARBA" id="ARBA00022741"/>
    </source>
</evidence>
<evidence type="ECO:0000313" key="5">
    <source>
        <dbReference type="EMBL" id="CAH1216420.1"/>
    </source>
</evidence>
<dbReference type="InterPro" id="IPR017871">
    <property type="entry name" value="ABC_transporter-like_CS"/>
</dbReference>
<dbReference type="PROSITE" id="PS00211">
    <property type="entry name" value="ABC_TRANSPORTER_1"/>
    <property type="match status" value="1"/>
</dbReference>
<sequence length="268" mass="29180">METRSNSNSYIGDVAMRKIIEVSNVSKEYGGTGAFRALKDVSLDIMEGEFVGIMGPSGSGKTTLLHMMSTIDAATSGKLLVDGHDIARIKEKEAARFRRDTIGFVFQAFNLLDNMTVRDNIALPLSLNNVKAAVILSKIEELAGILGIIEQLDKYPYELSGGQKQRAAICRALIASPKVIFADEPTGALDSKSSSEVLECLKSINHKLGTTIIMVTHDATAASYCDRILFLKDGSIHGRLDSDGNKMELFKRILNMLAVMGGSNYERL</sequence>
<dbReference type="InterPro" id="IPR017911">
    <property type="entry name" value="MacB-like_ATP-bd"/>
</dbReference>
<keyword evidence="1" id="KW-0813">Transport</keyword>
<dbReference type="PANTHER" id="PTHR24220">
    <property type="entry name" value="IMPORT ATP-BINDING PROTEIN"/>
    <property type="match status" value="1"/>
</dbReference>
<dbReference type="CDD" id="cd03255">
    <property type="entry name" value="ABC_MJ0796_LolCDE_FtsE"/>
    <property type="match status" value="1"/>
</dbReference>
<evidence type="ECO:0000256" key="3">
    <source>
        <dbReference type="ARBA" id="ARBA00022840"/>
    </source>
</evidence>
<dbReference type="EMBL" id="CAKMMF010000026">
    <property type="protein sequence ID" value="CAH1216420.1"/>
    <property type="molecule type" value="Genomic_DNA"/>
</dbReference>
<keyword evidence="3 5" id="KW-0067">ATP-binding</keyword>
<keyword evidence="2" id="KW-0547">Nucleotide-binding</keyword>
<keyword evidence="6" id="KW-1185">Reference proteome</keyword>
<evidence type="ECO:0000313" key="6">
    <source>
        <dbReference type="Proteomes" id="UP000838686"/>
    </source>
</evidence>
<evidence type="ECO:0000256" key="1">
    <source>
        <dbReference type="ARBA" id="ARBA00022448"/>
    </source>
</evidence>
<dbReference type="Gene3D" id="3.40.50.300">
    <property type="entry name" value="P-loop containing nucleotide triphosphate hydrolases"/>
    <property type="match status" value="1"/>
</dbReference>
<dbReference type="InterPro" id="IPR003593">
    <property type="entry name" value="AAA+_ATPase"/>
</dbReference>
<dbReference type="Pfam" id="PF00005">
    <property type="entry name" value="ABC_tran"/>
    <property type="match status" value="1"/>
</dbReference>
<dbReference type="PROSITE" id="PS50893">
    <property type="entry name" value="ABC_TRANSPORTER_2"/>
    <property type="match status" value="1"/>
</dbReference>
<organism evidence="5 6">
    <name type="scientific">Paenibacillus plantiphilus</name>
    <dbReference type="NCBI Taxonomy" id="2905650"/>
    <lineage>
        <taxon>Bacteria</taxon>
        <taxon>Bacillati</taxon>
        <taxon>Bacillota</taxon>
        <taxon>Bacilli</taxon>
        <taxon>Bacillales</taxon>
        <taxon>Paenibacillaceae</taxon>
        <taxon>Paenibacillus</taxon>
    </lineage>
</organism>
<protein>
    <submittedName>
        <fullName evidence="5">ABC transporter ATP-binding protein YxdL</fullName>
    </submittedName>
</protein>
<evidence type="ECO:0000259" key="4">
    <source>
        <dbReference type="PROSITE" id="PS50893"/>
    </source>
</evidence>
<feature type="domain" description="ABC transporter" evidence="4">
    <location>
        <begin position="20"/>
        <end position="258"/>
    </location>
</feature>
<dbReference type="InterPro" id="IPR027417">
    <property type="entry name" value="P-loop_NTPase"/>
</dbReference>
<reference evidence="5" key="1">
    <citation type="submission" date="2022-01" db="EMBL/GenBank/DDBJ databases">
        <authorList>
            <person name="Criscuolo A."/>
        </authorList>
    </citation>
    <scope>NUCLEOTIDE SEQUENCE</scope>
    <source>
        <strain evidence="5">CIP111893</strain>
    </source>
</reference>
<dbReference type="SMART" id="SM00382">
    <property type="entry name" value="AAA"/>
    <property type="match status" value="1"/>
</dbReference>
<gene>
    <name evidence="5" type="primary">yxdL_2</name>
    <name evidence="5" type="ORF">PAECIP111893_04119</name>
</gene>
<dbReference type="InterPro" id="IPR003439">
    <property type="entry name" value="ABC_transporter-like_ATP-bd"/>
</dbReference>
<comment type="caution">
    <text evidence="5">The sequence shown here is derived from an EMBL/GenBank/DDBJ whole genome shotgun (WGS) entry which is preliminary data.</text>
</comment>
<dbReference type="Proteomes" id="UP000838686">
    <property type="component" value="Unassembled WGS sequence"/>
</dbReference>
<proteinExistence type="predicted"/>
<name>A0ABM9CMW0_9BACL</name>